<reference evidence="2 3" key="1">
    <citation type="submission" date="2019-03" db="EMBL/GenBank/DDBJ databases">
        <title>Genomic Encyclopedia of Type Strains, Phase IV (KMG-IV): sequencing the most valuable type-strain genomes for metagenomic binning, comparative biology and taxonomic classification.</title>
        <authorList>
            <person name="Goeker M."/>
        </authorList>
    </citation>
    <scope>NUCLEOTIDE SEQUENCE [LARGE SCALE GENOMIC DNA]</scope>
    <source>
        <strain evidence="2 3">DSM 100059</strain>
    </source>
</reference>
<dbReference type="Gene3D" id="1.10.10.10">
    <property type="entry name" value="Winged helix-like DNA-binding domain superfamily/Winged helix DNA-binding domain"/>
    <property type="match status" value="1"/>
</dbReference>
<dbReference type="InterPro" id="IPR056695">
    <property type="entry name" value="DUF7793"/>
</dbReference>
<gene>
    <name evidence="2" type="ORF">EDB95_4681</name>
</gene>
<name>A0A4R8DH45_9BACT</name>
<dbReference type="CDD" id="cd06170">
    <property type="entry name" value="LuxR_C_like"/>
    <property type="match status" value="1"/>
</dbReference>
<evidence type="ECO:0000313" key="2">
    <source>
        <dbReference type="EMBL" id="TDW96845.1"/>
    </source>
</evidence>
<proteinExistence type="predicted"/>
<evidence type="ECO:0000313" key="3">
    <source>
        <dbReference type="Proteomes" id="UP000294498"/>
    </source>
</evidence>
<evidence type="ECO:0000259" key="1">
    <source>
        <dbReference type="PROSITE" id="PS50043"/>
    </source>
</evidence>
<dbReference type="AlphaFoldDB" id="A0A4R8DH45"/>
<organism evidence="2 3">
    <name type="scientific">Dinghuibacter silviterrae</name>
    <dbReference type="NCBI Taxonomy" id="1539049"/>
    <lineage>
        <taxon>Bacteria</taxon>
        <taxon>Pseudomonadati</taxon>
        <taxon>Bacteroidota</taxon>
        <taxon>Chitinophagia</taxon>
        <taxon>Chitinophagales</taxon>
        <taxon>Chitinophagaceae</taxon>
        <taxon>Dinghuibacter</taxon>
    </lineage>
</organism>
<feature type="domain" description="HTH luxR-type" evidence="1">
    <location>
        <begin position="123"/>
        <end position="187"/>
    </location>
</feature>
<dbReference type="SMART" id="SM00421">
    <property type="entry name" value="HTH_LUXR"/>
    <property type="match status" value="1"/>
</dbReference>
<protein>
    <submittedName>
        <fullName evidence="2">Regulatory LuxR family protein</fullName>
    </submittedName>
</protein>
<dbReference type="EMBL" id="SODV01000002">
    <property type="protein sequence ID" value="TDW96845.1"/>
    <property type="molecule type" value="Genomic_DNA"/>
</dbReference>
<accession>A0A4R8DH45</accession>
<dbReference type="InterPro" id="IPR016032">
    <property type="entry name" value="Sig_transdc_resp-reg_C-effctor"/>
</dbReference>
<sequence>MDTLLISYAVEKSGIVIARWKPVGRVTETMSKLAVEQRHNLRLGKNIYLIVVNNPFNEFDDSATAYLSSAEGTKGIAAAAIVAPDALGKNTGKHIIEIDVPCIRTAICDSLKHASDWLLEMMKPNPKGITIREDQVLKLWEKHFTRSAIAEKMGCAPKTVDAHTYSLKKRFNAKNIQELIKKAKDEGFLPHS</sequence>
<comment type="caution">
    <text evidence="2">The sequence shown here is derived from an EMBL/GenBank/DDBJ whole genome shotgun (WGS) entry which is preliminary data.</text>
</comment>
<dbReference type="PROSITE" id="PS50043">
    <property type="entry name" value="HTH_LUXR_2"/>
    <property type="match status" value="1"/>
</dbReference>
<dbReference type="Proteomes" id="UP000294498">
    <property type="component" value="Unassembled WGS sequence"/>
</dbReference>
<dbReference type="Pfam" id="PF00196">
    <property type="entry name" value="GerE"/>
    <property type="match status" value="1"/>
</dbReference>
<dbReference type="GO" id="GO:0006355">
    <property type="term" value="P:regulation of DNA-templated transcription"/>
    <property type="evidence" value="ECO:0007669"/>
    <property type="project" value="InterPro"/>
</dbReference>
<dbReference type="Pfam" id="PF25056">
    <property type="entry name" value="DUF7793"/>
    <property type="match status" value="1"/>
</dbReference>
<dbReference type="SUPFAM" id="SSF46894">
    <property type="entry name" value="C-terminal effector domain of the bipartite response regulators"/>
    <property type="match status" value="1"/>
</dbReference>
<dbReference type="InterPro" id="IPR036388">
    <property type="entry name" value="WH-like_DNA-bd_sf"/>
</dbReference>
<keyword evidence="3" id="KW-1185">Reference proteome</keyword>
<dbReference type="InterPro" id="IPR000792">
    <property type="entry name" value="Tscrpt_reg_LuxR_C"/>
</dbReference>
<dbReference type="GO" id="GO:0003677">
    <property type="term" value="F:DNA binding"/>
    <property type="evidence" value="ECO:0007669"/>
    <property type="project" value="InterPro"/>
</dbReference>